<dbReference type="EMBL" id="CAEQ01002806">
    <property type="protein sequence ID" value="CCD17695.1"/>
    <property type="molecule type" value="Genomic_DNA"/>
</dbReference>
<accession>F9WK34</accession>
<name>F9WK34_TRYCI</name>
<reference evidence="2 3" key="2">
    <citation type="journal article" date="2012" name="Proc. Natl. Acad. Sci. U.S.A.">
        <title>Antigenic diversity is generated by distinct evolutionary mechanisms in African trypanosome species.</title>
        <authorList>
            <person name="Jackson A.P."/>
            <person name="Berry A."/>
            <person name="Aslett M."/>
            <person name="Allison H.C."/>
            <person name="Burton P."/>
            <person name="Vavrova-Anderson J."/>
            <person name="Brown R."/>
            <person name="Browne H."/>
            <person name="Corton N."/>
            <person name="Hauser H."/>
            <person name="Gamble J."/>
            <person name="Gilderthorp R."/>
            <person name="Marcello L."/>
            <person name="McQuillan J."/>
            <person name="Otto T.D."/>
            <person name="Quail M.A."/>
            <person name="Sanders M.J."/>
            <person name="van Tonder A."/>
            <person name="Ginger M.L."/>
            <person name="Field M.C."/>
            <person name="Barry J.D."/>
            <person name="Hertz-Fowler C."/>
            <person name="Berriman M."/>
        </authorList>
    </citation>
    <scope>NUCLEOTIDE SEQUENCE [LARGE SCALE GENOMIC DNA]</scope>
    <source>
        <strain evidence="2 3">IL3000</strain>
    </source>
</reference>
<feature type="compositionally biased region" description="Low complexity" evidence="1">
    <location>
        <begin position="193"/>
        <end position="211"/>
    </location>
</feature>
<comment type="caution">
    <text evidence="2">The sequence shown here is derived from an EMBL/GenBank/DDBJ whole genome shotgun (WGS) entry which is preliminary data.</text>
</comment>
<dbReference type="VEuPathDB" id="TriTrypDB:TcIL3000_0_24810"/>
<feature type="region of interest" description="Disordered" evidence="1">
    <location>
        <begin position="183"/>
        <end position="241"/>
    </location>
</feature>
<evidence type="ECO:0000256" key="1">
    <source>
        <dbReference type="SAM" id="MobiDB-lite"/>
    </source>
</evidence>
<keyword evidence="3" id="KW-1185">Reference proteome</keyword>
<evidence type="ECO:0000313" key="3">
    <source>
        <dbReference type="Proteomes" id="UP000000702"/>
    </source>
</evidence>
<evidence type="ECO:0000313" key="2">
    <source>
        <dbReference type="EMBL" id="CCD17695.1"/>
    </source>
</evidence>
<dbReference type="Proteomes" id="UP000000702">
    <property type="component" value="Unassembled WGS sequence"/>
</dbReference>
<organism evidence="2 3">
    <name type="scientific">Trypanosoma congolense (strain IL3000)</name>
    <dbReference type="NCBI Taxonomy" id="1068625"/>
    <lineage>
        <taxon>Eukaryota</taxon>
        <taxon>Discoba</taxon>
        <taxon>Euglenozoa</taxon>
        <taxon>Kinetoplastea</taxon>
        <taxon>Metakinetoplastina</taxon>
        <taxon>Trypanosomatida</taxon>
        <taxon>Trypanosomatidae</taxon>
        <taxon>Trypanosoma</taxon>
        <taxon>Nannomonas</taxon>
    </lineage>
</organism>
<proteinExistence type="predicted"/>
<gene>
    <name evidence="2" type="ORF">TCIL3000_0_24810</name>
</gene>
<feature type="compositionally biased region" description="Basic and acidic residues" evidence="1">
    <location>
        <begin position="220"/>
        <end position="237"/>
    </location>
</feature>
<protein>
    <submittedName>
        <fullName evidence="2">WGS project CAEQ00000000 data, annotated contig 983</fullName>
    </submittedName>
</protein>
<sequence length="486" mass="52953">MPLLLRLCLAAKNEAGERLVLWLSYSLVSTTTAGDVIRHARRSVCERLAATLEAPVGALSLCIRDAHDRYVCVGSLSSTKREVPITNMTFFKEMLRLNGGGGTVSSGPLGGDGAWQMLIVTQGALVPTSSLRGLQANQGNAQPGGAPQFAVVNIPKEMRRQPFSADEPALKFAGSFVGFPNEGSCASPRHQPLSLKDSSNLSSSPSGSSDLITEVTQHSRSNDGKDSQNPHQADRQSFRSALSAECGSNSMWAGGDACPSQADRAHISTKMSPKSCLDDEDVVNKAAMNSSNSYLVTDRTESSAPVISETLKSYHKPARISPSEPLYIRAREPFAEESELSFNKAVSVARPAQPPRTETLRRNEAQPLMKPVVSEPNRRTPVAQAGLNHTGLMMGRGPGRFTDKANQEIKAVHCKMDETLRNYHNVMKENNYAIDALQRQVTSLSDELAQYNEKDRDFDNLGKILAKLRREVGEGDVRYRSNVQRV</sequence>
<reference evidence="3" key="1">
    <citation type="submission" date="2011-07" db="EMBL/GenBank/DDBJ databases">
        <title>Divergent evolution of antigenic variation in African trypanosomes.</title>
        <authorList>
            <person name="Jackson A.P."/>
            <person name="Berry A."/>
            <person name="Allison H.C."/>
            <person name="Burton P."/>
            <person name="Anderson J."/>
            <person name="Aslett M."/>
            <person name="Brown R."/>
            <person name="Corton N."/>
            <person name="Harris D."/>
            <person name="Hauser H."/>
            <person name="Gamble J."/>
            <person name="Gilderthorp R."/>
            <person name="McQuillan J."/>
            <person name="Quail M.A."/>
            <person name="Sanders M."/>
            <person name="Van Tonder A."/>
            <person name="Ginger M.L."/>
            <person name="Donelson J.E."/>
            <person name="Field M.C."/>
            <person name="Barry J.D."/>
            <person name="Berriman M."/>
            <person name="Hertz-Fowler C."/>
        </authorList>
    </citation>
    <scope>NUCLEOTIDE SEQUENCE [LARGE SCALE GENOMIC DNA]</scope>
    <source>
        <strain evidence="3">IL3000</strain>
    </source>
</reference>
<dbReference type="AlphaFoldDB" id="F9WK34"/>